<dbReference type="Pfam" id="PF20153">
    <property type="entry name" value="DUF6535"/>
    <property type="match status" value="1"/>
</dbReference>
<organism evidence="4 5">
    <name type="scientific">Lactarius akahatsu</name>
    <dbReference type="NCBI Taxonomy" id="416441"/>
    <lineage>
        <taxon>Eukaryota</taxon>
        <taxon>Fungi</taxon>
        <taxon>Dikarya</taxon>
        <taxon>Basidiomycota</taxon>
        <taxon>Agaricomycotina</taxon>
        <taxon>Agaricomycetes</taxon>
        <taxon>Russulales</taxon>
        <taxon>Russulaceae</taxon>
        <taxon>Lactarius</taxon>
    </lineage>
</organism>
<feature type="region of interest" description="Disordered" evidence="1">
    <location>
        <begin position="576"/>
        <end position="608"/>
    </location>
</feature>
<keyword evidence="2" id="KW-0472">Membrane</keyword>
<comment type="caution">
    <text evidence="4">The sequence shown here is derived from an EMBL/GenBank/DDBJ whole genome shotgun (WGS) entry which is preliminary data.</text>
</comment>
<keyword evidence="2" id="KW-1133">Transmembrane helix</keyword>
<feature type="transmembrane region" description="Helical" evidence="2">
    <location>
        <begin position="123"/>
        <end position="141"/>
    </location>
</feature>
<name>A0AAD4QAQ7_9AGAM</name>
<sequence>MSGFHRRDTGPLGQAQYGDPSAKIWGLYLSLAEKFDKEHGDSWAGNTDGVLVFTGLFSATVATFIVASYQSLQPNSSDTAVLLLSQISQQLTALANGTPSPPPLSLPDAASFKPTPSAVRVNTLWFISLGMSTACALWATLMQQWTRRYVQIADRPYAQPKRARIRAFFADGVEKFALGAAVEVLPVLLHTSVLIFYIGLIDFLLNINHTVAFIMLSLVALCVLVYFVLSIMPLFYHNSPYQTPVSSLFWFFQEVAPLVKLWFHKRTEDVQRSMAERREKIALGMRRALEKTASGLSWEWDSSALRWTLMSLDEDHELEEFLDGLPGLFRTSSHPPARELRTDLEEPIETVADRLLATCSTGLLSEPARRQRLTVSLSAIWCFRRTMERHYNAVREQWMTHGKGASDPWCPLSTETWVMAANMTADQDPVTALRAHCVQALIVIMRRYGRWHCPKSEWSALLQRQLGVSSHVVERFLHGDSLQLAVAANLLSNALPLLRKMEDDGGPATSLKVEVKAILDSICHGLDASSVSEDLRSLFVDSTEVLAVFHVNDPASRAGRRQRAAFDMKGPWSKVFTTGTTGEDRRTPVRSSTLTQVRPPRLSWAAHP</sequence>
<protein>
    <recommendedName>
        <fullName evidence="3">DUF6535 domain-containing protein</fullName>
    </recommendedName>
</protein>
<evidence type="ECO:0000256" key="1">
    <source>
        <dbReference type="SAM" id="MobiDB-lite"/>
    </source>
</evidence>
<dbReference type="AlphaFoldDB" id="A0AAD4QAQ7"/>
<proteinExistence type="predicted"/>
<dbReference type="Proteomes" id="UP001201163">
    <property type="component" value="Unassembled WGS sequence"/>
</dbReference>
<dbReference type="InterPro" id="IPR045338">
    <property type="entry name" value="DUF6535"/>
</dbReference>
<reference evidence="4" key="1">
    <citation type="submission" date="2022-01" db="EMBL/GenBank/DDBJ databases">
        <title>Comparative genomics reveals a dynamic genome evolution in the ectomycorrhizal milk-cap (Lactarius) mushrooms.</title>
        <authorList>
            <consortium name="DOE Joint Genome Institute"/>
            <person name="Lebreton A."/>
            <person name="Tang N."/>
            <person name="Kuo A."/>
            <person name="LaButti K."/>
            <person name="Drula E."/>
            <person name="Barry K."/>
            <person name="Clum A."/>
            <person name="Lipzen A."/>
            <person name="Mousain D."/>
            <person name="Ng V."/>
            <person name="Wang R."/>
            <person name="Wang X."/>
            <person name="Dai Y."/>
            <person name="Henrissat B."/>
            <person name="Grigoriev I.V."/>
            <person name="Guerin-Laguette A."/>
            <person name="Yu F."/>
            <person name="Martin F.M."/>
        </authorList>
    </citation>
    <scope>NUCLEOTIDE SEQUENCE</scope>
    <source>
        <strain evidence="4">QP</strain>
    </source>
</reference>
<evidence type="ECO:0000313" key="5">
    <source>
        <dbReference type="Proteomes" id="UP001201163"/>
    </source>
</evidence>
<gene>
    <name evidence="4" type="ORF">EDB92DRAFT_689780</name>
</gene>
<accession>A0AAD4QAQ7</accession>
<evidence type="ECO:0000256" key="2">
    <source>
        <dbReference type="SAM" id="Phobius"/>
    </source>
</evidence>
<keyword evidence="5" id="KW-1185">Reference proteome</keyword>
<evidence type="ECO:0000313" key="4">
    <source>
        <dbReference type="EMBL" id="KAH8991284.1"/>
    </source>
</evidence>
<feature type="domain" description="DUF6535" evidence="3">
    <location>
        <begin position="25"/>
        <end position="205"/>
    </location>
</feature>
<feature type="transmembrane region" description="Helical" evidence="2">
    <location>
        <begin position="212"/>
        <end position="235"/>
    </location>
</feature>
<dbReference type="EMBL" id="JAKELL010000027">
    <property type="protein sequence ID" value="KAH8991284.1"/>
    <property type="molecule type" value="Genomic_DNA"/>
</dbReference>
<evidence type="ECO:0000259" key="3">
    <source>
        <dbReference type="Pfam" id="PF20153"/>
    </source>
</evidence>
<feature type="transmembrane region" description="Helical" evidence="2">
    <location>
        <begin position="50"/>
        <end position="69"/>
    </location>
</feature>
<feature type="transmembrane region" description="Helical" evidence="2">
    <location>
        <begin position="184"/>
        <end position="205"/>
    </location>
</feature>
<keyword evidence="2" id="KW-0812">Transmembrane</keyword>